<proteinExistence type="predicted"/>
<evidence type="ECO:0000313" key="2">
    <source>
        <dbReference type="Proteomes" id="UP001499854"/>
    </source>
</evidence>
<protein>
    <submittedName>
        <fullName evidence="1">Uncharacterized protein</fullName>
    </submittedName>
</protein>
<accession>A0ABN2R118</accession>
<organism evidence="1 2">
    <name type="scientific">Catenulispora subtropica</name>
    <dbReference type="NCBI Taxonomy" id="450798"/>
    <lineage>
        <taxon>Bacteria</taxon>
        <taxon>Bacillati</taxon>
        <taxon>Actinomycetota</taxon>
        <taxon>Actinomycetes</taxon>
        <taxon>Catenulisporales</taxon>
        <taxon>Catenulisporaceae</taxon>
        <taxon>Catenulispora</taxon>
    </lineage>
</organism>
<dbReference type="EMBL" id="BAAAQM010000007">
    <property type="protein sequence ID" value="GAA1961618.1"/>
    <property type="molecule type" value="Genomic_DNA"/>
</dbReference>
<gene>
    <name evidence="1" type="ORF">GCM10009838_17820</name>
</gene>
<reference evidence="1 2" key="1">
    <citation type="journal article" date="2019" name="Int. J. Syst. Evol. Microbiol.">
        <title>The Global Catalogue of Microorganisms (GCM) 10K type strain sequencing project: providing services to taxonomists for standard genome sequencing and annotation.</title>
        <authorList>
            <consortium name="The Broad Institute Genomics Platform"/>
            <consortium name="The Broad Institute Genome Sequencing Center for Infectious Disease"/>
            <person name="Wu L."/>
            <person name="Ma J."/>
        </authorList>
    </citation>
    <scope>NUCLEOTIDE SEQUENCE [LARGE SCALE GENOMIC DNA]</scope>
    <source>
        <strain evidence="1 2">JCM 16013</strain>
    </source>
</reference>
<dbReference type="Proteomes" id="UP001499854">
    <property type="component" value="Unassembled WGS sequence"/>
</dbReference>
<evidence type="ECO:0000313" key="1">
    <source>
        <dbReference type="EMBL" id="GAA1961618.1"/>
    </source>
</evidence>
<keyword evidence="2" id="KW-1185">Reference proteome</keyword>
<name>A0ABN2R118_9ACTN</name>
<sequence>MKQLQIRVGLDPELLRDRVPEVAEHGERFGLAAIAVKRDHQPAAEALTPGIRCRQCTQLSGRVGVSAQLQAGVDSHFADE</sequence>
<comment type="caution">
    <text evidence="1">The sequence shown here is derived from an EMBL/GenBank/DDBJ whole genome shotgun (WGS) entry which is preliminary data.</text>
</comment>